<dbReference type="InterPro" id="IPR010525">
    <property type="entry name" value="ARF_dom"/>
</dbReference>
<feature type="domain" description="TF-B3" evidence="10">
    <location>
        <begin position="128"/>
        <end position="230"/>
    </location>
</feature>
<keyword evidence="13" id="KW-1185">Reference proteome</keyword>
<dbReference type="FunFam" id="2.40.330.10:FF:000001">
    <property type="entry name" value="Auxin response factor"/>
    <property type="match status" value="1"/>
</dbReference>
<evidence type="ECO:0000313" key="12">
    <source>
        <dbReference type="EMBL" id="KAK4757330.1"/>
    </source>
</evidence>
<evidence type="ECO:0000256" key="2">
    <source>
        <dbReference type="ARBA" id="ARBA00007853"/>
    </source>
</evidence>
<dbReference type="EMBL" id="JAXIOK010000012">
    <property type="protein sequence ID" value="KAK4757330.1"/>
    <property type="molecule type" value="Genomic_DNA"/>
</dbReference>
<evidence type="ECO:0000259" key="10">
    <source>
        <dbReference type="PROSITE" id="PS50863"/>
    </source>
</evidence>
<dbReference type="SMART" id="SM01019">
    <property type="entry name" value="B3"/>
    <property type="match status" value="1"/>
</dbReference>
<dbReference type="FunFam" id="2.30.30.1040:FF:000001">
    <property type="entry name" value="Auxin response factor"/>
    <property type="match status" value="1"/>
</dbReference>
<dbReference type="InterPro" id="IPR003340">
    <property type="entry name" value="B3_DNA-bd"/>
</dbReference>
<comment type="similarity">
    <text evidence="2 8">Belongs to the ARF family.</text>
</comment>
<dbReference type="PROSITE" id="PS51745">
    <property type="entry name" value="PB1"/>
    <property type="match status" value="1"/>
</dbReference>
<dbReference type="InterPro" id="IPR044835">
    <property type="entry name" value="ARF_plant"/>
</dbReference>
<feature type="region of interest" description="Disordered" evidence="9">
    <location>
        <begin position="465"/>
        <end position="491"/>
    </location>
</feature>
<name>A0AAN7K4J6_9MYRT</name>
<dbReference type="Pfam" id="PF06507">
    <property type="entry name" value="ARF_AD"/>
    <property type="match status" value="1"/>
</dbReference>
<dbReference type="PROSITE" id="PS50863">
    <property type="entry name" value="B3"/>
    <property type="match status" value="1"/>
</dbReference>
<dbReference type="Proteomes" id="UP001345219">
    <property type="component" value="Chromosome 15"/>
</dbReference>
<protein>
    <recommendedName>
        <fullName evidence="8">Auxin response factor</fullName>
    </recommendedName>
</protein>
<dbReference type="Gene3D" id="3.10.20.90">
    <property type="entry name" value="Phosphatidylinositol 3-kinase Catalytic Subunit, Chain A, domain 1"/>
    <property type="match status" value="1"/>
</dbReference>
<dbReference type="FunFam" id="3.10.20.90:FF:000047">
    <property type="entry name" value="Auxin response factor"/>
    <property type="match status" value="1"/>
</dbReference>
<keyword evidence="4 8" id="KW-0238">DNA-binding</keyword>
<comment type="function">
    <text evidence="8">Auxin response factors (ARFs) are transcriptional factors that bind specifically to the DNA sequence 5'-TGTCTC-3' found in the auxin-responsive promoter elements (AuxREs).</text>
</comment>
<evidence type="ECO:0000256" key="8">
    <source>
        <dbReference type="RuleBase" id="RU004561"/>
    </source>
</evidence>
<evidence type="ECO:0000256" key="5">
    <source>
        <dbReference type="ARBA" id="ARBA00023163"/>
    </source>
</evidence>
<dbReference type="GO" id="GO:0005634">
    <property type="term" value="C:nucleus"/>
    <property type="evidence" value="ECO:0007669"/>
    <property type="project" value="UniProtKB-SubCell"/>
</dbReference>
<reference evidence="12 13" key="1">
    <citation type="journal article" date="2023" name="Hortic Res">
        <title>Pangenome of water caltrop reveals structural variations and asymmetric subgenome divergence after allopolyploidization.</title>
        <authorList>
            <person name="Zhang X."/>
            <person name="Chen Y."/>
            <person name="Wang L."/>
            <person name="Yuan Y."/>
            <person name="Fang M."/>
            <person name="Shi L."/>
            <person name="Lu R."/>
            <person name="Comes H.P."/>
            <person name="Ma Y."/>
            <person name="Chen Y."/>
            <person name="Huang G."/>
            <person name="Zhou Y."/>
            <person name="Zheng Z."/>
            <person name="Qiu Y."/>
        </authorList>
    </citation>
    <scope>NUCLEOTIDE SEQUENCE [LARGE SCALE GENOMIC DNA]</scope>
    <source>
        <tissue evidence="12">Roots</tissue>
    </source>
</reference>
<dbReference type="Pfam" id="PF02309">
    <property type="entry name" value="AUX_IAA"/>
    <property type="match status" value="1"/>
</dbReference>
<dbReference type="AlphaFoldDB" id="A0AAN7K4J6"/>
<feature type="region of interest" description="Disordered" evidence="9">
    <location>
        <begin position="515"/>
        <end position="543"/>
    </location>
</feature>
<feature type="domain" description="PB1" evidence="11">
    <location>
        <begin position="752"/>
        <end position="836"/>
    </location>
</feature>
<evidence type="ECO:0000259" key="11">
    <source>
        <dbReference type="PROSITE" id="PS51745"/>
    </source>
</evidence>
<dbReference type="Gene3D" id="2.30.30.1040">
    <property type="match status" value="1"/>
</dbReference>
<gene>
    <name evidence="12" type="ORF">SAY87_018631</name>
</gene>
<dbReference type="Pfam" id="PF02362">
    <property type="entry name" value="B3"/>
    <property type="match status" value="1"/>
</dbReference>
<dbReference type="GO" id="GO:0009734">
    <property type="term" value="P:auxin-activated signaling pathway"/>
    <property type="evidence" value="ECO:0007669"/>
    <property type="project" value="UniProtKB-KW"/>
</dbReference>
<feature type="compositionally biased region" description="Basic and acidic residues" evidence="9">
    <location>
        <begin position="521"/>
        <end position="532"/>
    </location>
</feature>
<keyword evidence="7 8" id="KW-0927">Auxin signaling pathway</keyword>
<comment type="subunit">
    <text evidence="8">Homodimers and heterodimers.</text>
</comment>
<evidence type="ECO:0000256" key="7">
    <source>
        <dbReference type="ARBA" id="ARBA00023294"/>
    </source>
</evidence>
<evidence type="ECO:0000256" key="1">
    <source>
        <dbReference type="ARBA" id="ARBA00004123"/>
    </source>
</evidence>
<dbReference type="Gene3D" id="2.40.330.10">
    <property type="entry name" value="DNA-binding pseudobarrel domain"/>
    <property type="match status" value="1"/>
</dbReference>
<feature type="compositionally biased region" description="Polar residues" evidence="9">
    <location>
        <begin position="533"/>
        <end position="543"/>
    </location>
</feature>
<organism evidence="12 13">
    <name type="scientific">Trapa incisa</name>
    <dbReference type="NCBI Taxonomy" id="236973"/>
    <lineage>
        <taxon>Eukaryota</taxon>
        <taxon>Viridiplantae</taxon>
        <taxon>Streptophyta</taxon>
        <taxon>Embryophyta</taxon>
        <taxon>Tracheophyta</taxon>
        <taxon>Spermatophyta</taxon>
        <taxon>Magnoliopsida</taxon>
        <taxon>eudicotyledons</taxon>
        <taxon>Gunneridae</taxon>
        <taxon>Pentapetalae</taxon>
        <taxon>rosids</taxon>
        <taxon>malvids</taxon>
        <taxon>Myrtales</taxon>
        <taxon>Lythraceae</taxon>
        <taxon>Trapa</taxon>
    </lineage>
</organism>
<dbReference type="PANTHER" id="PTHR31384:SF150">
    <property type="entry name" value="AUXIN RESPONSE FACTOR 6"/>
    <property type="match status" value="1"/>
</dbReference>
<keyword evidence="5 8" id="KW-0804">Transcription</keyword>
<dbReference type="SUPFAM" id="SSF101936">
    <property type="entry name" value="DNA-binding pseudobarrel domain"/>
    <property type="match status" value="1"/>
</dbReference>
<dbReference type="SUPFAM" id="SSF54277">
    <property type="entry name" value="CAD &amp; PB1 domains"/>
    <property type="match status" value="1"/>
</dbReference>
<evidence type="ECO:0000313" key="13">
    <source>
        <dbReference type="Proteomes" id="UP001345219"/>
    </source>
</evidence>
<dbReference type="InterPro" id="IPR015300">
    <property type="entry name" value="DNA-bd_pseudobarrel_sf"/>
</dbReference>
<evidence type="ECO:0000256" key="9">
    <source>
        <dbReference type="SAM" id="MobiDB-lite"/>
    </source>
</evidence>
<evidence type="ECO:0000256" key="3">
    <source>
        <dbReference type="ARBA" id="ARBA00023015"/>
    </source>
</evidence>
<feature type="compositionally biased region" description="Pro residues" evidence="9">
    <location>
        <begin position="474"/>
        <end position="487"/>
    </location>
</feature>
<keyword evidence="3 8" id="KW-0805">Transcription regulation</keyword>
<dbReference type="PANTHER" id="PTHR31384">
    <property type="entry name" value="AUXIN RESPONSE FACTOR 4-RELATED"/>
    <property type="match status" value="1"/>
</dbReference>
<proteinExistence type="inferred from homology"/>
<dbReference type="InterPro" id="IPR033389">
    <property type="entry name" value="AUX/IAA_dom"/>
</dbReference>
<dbReference type="GO" id="GO:0006355">
    <property type="term" value="P:regulation of DNA-templated transcription"/>
    <property type="evidence" value="ECO:0007669"/>
    <property type="project" value="InterPro"/>
</dbReference>
<dbReference type="CDD" id="cd10017">
    <property type="entry name" value="B3_DNA"/>
    <property type="match status" value="1"/>
</dbReference>
<dbReference type="GO" id="GO:0003677">
    <property type="term" value="F:DNA binding"/>
    <property type="evidence" value="ECO:0007669"/>
    <property type="project" value="UniProtKB-KW"/>
</dbReference>
<accession>A0AAN7K4J6</accession>
<comment type="subcellular location">
    <subcellularLocation>
        <location evidence="1 8">Nucleus</location>
    </subcellularLocation>
</comment>
<comment type="caution">
    <text evidence="12">The sequence shown here is derived from an EMBL/GenBank/DDBJ whole genome shotgun (WGS) entry which is preliminary data.</text>
</comment>
<sequence>MRLSSPGLNQQPQEGEKKCLNSELWHACAGPLVSLPSVGNRVVYFPQGHSEQVAASTNKEVDSHIPNYPNLPPQLMCQLHNVTMQADVETDEVYAQMTLQPLSPQEQKEVYLLPSELGTANKQPTNYFCKTLTASDTSTHGGFSVPRRAAEKVFPPLDYSLQPPAQELIARDLHDNEWKFRHVFRGQPKRHLLTTGWSVFVSAKRLTAGDSVLFIWNEKNQLLLGIRRACRPQTVMPSSVLSSDSMHIGLLAAAAHAAATNSRFTIFYNPRASPSEFVISLGKYVKAVYHTRISVGMRFRMLFETEESSVRRYMGTITGISDLDPARWPNSHWRSVKVGWDESTAGEKQPRVSLWEIEPLTTFPMYPSPFPLRLKRPWPTGLPTFPALKDGDINFTSPLMWLQGGMGDQGIQSINFGGTPWMQPRIDPSMAGLHPELYQVMATAALNEMRGVDPMKIASQSLLQFQQPQGVSAGPPPSSFSPRPVPQPSHSQNVYLQSFQENEGTPQNHLLQQQLQQNPSCDHHHQQQHQESRQVNQISVQQQAPSVISVPQYTSSTPTQLTSLQQNFPNGIGNTAGASDVSDMQKILGSFTHEGTSSIPIMTGTHHSISSTPLLQKHLSVEPSLSSDAIHCTLPKMDHLGVSNSNSCELASLLPPFLGREYSSFQGANDPHSSILFGVNIDSSSLILQNGMAQLRNVSNDRDSSVPYPSSSFNPTMGTEFPINSDMVKSSYLDEAGLLHSDNVEQSNPLPRTFVKVHKSGSLGRSLDISEFSSYDELRRELARMFGLEGLLEEPERSGWQLVFVDRENDVLLLGDDPWQEFVNNVWYIKILSPSEVQQMGKEGIAPAASALSQRQSKIRKTCDDYASRQDIRNSAGGIASLGSLDY</sequence>
<keyword evidence="6 8" id="KW-0539">Nucleus</keyword>
<evidence type="ECO:0000256" key="6">
    <source>
        <dbReference type="ARBA" id="ARBA00023242"/>
    </source>
</evidence>
<evidence type="ECO:0000256" key="4">
    <source>
        <dbReference type="ARBA" id="ARBA00023125"/>
    </source>
</evidence>
<dbReference type="InterPro" id="IPR053793">
    <property type="entry name" value="PB1-like"/>
</dbReference>